<sequence length="207" mass="22914">MEPDPLRELERQVEAGGMFAHAVLAQEANRADQNEAIIRGLVELLIQREVVTAEELVAAVDAVRTETDIGIAIRVDKEGSEGVGNPVDCAARMHACHAVCCRLRFPLTVEEVESGLMKWDLGRPYFNRHGPDGYCVQCAPDTHACGIYEERPAPCRQYTCADDKRIWKDFDAMVINQEWIDEALGTGPGPVEVFMTAAEGDSRSRRA</sequence>
<reference evidence="1" key="1">
    <citation type="submission" date="2022-10" db="EMBL/GenBank/DDBJ databases">
        <title>The WGS of Solirubrobacter ginsenosidimutans DSM 21036.</title>
        <authorList>
            <person name="Jiang Z."/>
        </authorList>
    </citation>
    <scope>NUCLEOTIDE SEQUENCE</scope>
    <source>
        <strain evidence="1">DSM 21036</strain>
    </source>
</reference>
<evidence type="ECO:0000313" key="1">
    <source>
        <dbReference type="EMBL" id="MDA0161836.1"/>
    </source>
</evidence>
<proteinExistence type="predicted"/>
<organism evidence="1 2">
    <name type="scientific">Solirubrobacter ginsenosidimutans</name>
    <dbReference type="NCBI Taxonomy" id="490573"/>
    <lineage>
        <taxon>Bacteria</taxon>
        <taxon>Bacillati</taxon>
        <taxon>Actinomycetota</taxon>
        <taxon>Thermoleophilia</taxon>
        <taxon>Solirubrobacterales</taxon>
        <taxon>Solirubrobacteraceae</taxon>
        <taxon>Solirubrobacter</taxon>
    </lineage>
</organism>
<dbReference type="InterPro" id="IPR005358">
    <property type="entry name" value="Puta_zinc/iron-chelating_dom"/>
</dbReference>
<accession>A0A9X3S375</accession>
<dbReference type="RefSeq" id="WP_270041054.1">
    <property type="nucleotide sequence ID" value="NZ_JAPDOD010000014.1"/>
</dbReference>
<dbReference type="Pfam" id="PF03692">
    <property type="entry name" value="CxxCxxCC"/>
    <property type="match status" value="1"/>
</dbReference>
<dbReference type="AlphaFoldDB" id="A0A9X3S375"/>
<dbReference type="Proteomes" id="UP001149140">
    <property type="component" value="Unassembled WGS sequence"/>
</dbReference>
<gene>
    <name evidence="1" type="ORF">OM076_16300</name>
</gene>
<dbReference type="EMBL" id="JAPDOD010000014">
    <property type="protein sequence ID" value="MDA0161836.1"/>
    <property type="molecule type" value="Genomic_DNA"/>
</dbReference>
<keyword evidence="2" id="KW-1185">Reference proteome</keyword>
<evidence type="ECO:0000313" key="2">
    <source>
        <dbReference type="Proteomes" id="UP001149140"/>
    </source>
</evidence>
<protein>
    <submittedName>
        <fullName evidence="1">YkgJ family cysteine cluster protein</fullName>
    </submittedName>
</protein>
<name>A0A9X3S375_9ACTN</name>
<comment type="caution">
    <text evidence="1">The sequence shown here is derived from an EMBL/GenBank/DDBJ whole genome shotgun (WGS) entry which is preliminary data.</text>
</comment>